<feature type="domain" description="C2H2-type" evidence="3">
    <location>
        <begin position="158"/>
        <end position="188"/>
    </location>
</feature>
<comment type="caution">
    <text evidence="4">The sequence shown here is derived from an EMBL/GenBank/DDBJ whole genome shotgun (WGS) entry which is preliminary data.</text>
</comment>
<evidence type="ECO:0000256" key="2">
    <source>
        <dbReference type="SAM" id="MobiDB-lite"/>
    </source>
</evidence>
<dbReference type="SMART" id="SM00355">
    <property type="entry name" value="ZnF_C2H2"/>
    <property type="match status" value="1"/>
</dbReference>
<feature type="region of interest" description="Disordered" evidence="2">
    <location>
        <begin position="180"/>
        <end position="209"/>
    </location>
</feature>
<dbReference type="GO" id="GO:0008270">
    <property type="term" value="F:zinc ion binding"/>
    <property type="evidence" value="ECO:0007669"/>
    <property type="project" value="UniProtKB-KW"/>
</dbReference>
<keyword evidence="1" id="KW-0862">Zinc</keyword>
<dbReference type="AlphaFoldDB" id="A0A9P4LLL9"/>
<evidence type="ECO:0000259" key="3">
    <source>
        <dbReference type="PROSITE" id="PS50157"/>
    </source>
</evidence>
<organism evidence="4 5">
    <name type="scientific">Setomelanomma holmii</name>
    <dbReference type="NCBI Taxonomy" id="210430"/>
    <lineage>
        <taxon>Eukaryota</taxon>
        <taxon>Fungi</taxon>
        <taxon>Dikarya</taxon>
        <taxon>Ascomycota</taxon>
        <taxon>Pezizomycotina</taxon>
        <taxon>Dothideomycetes</taxon>
        <taxon>Pleosporomycetidae</taxon>
        <taxon>Pleosporales</taxon>
        <taxon>Pleosporineae</taxon>
        <taxon>Phaeosphaeriaceae</taxon>
        <taxon>Setomelanomma</taxon>
    </lineage>
</organism>
<dbReference type="EMBL" id="ML978217">
    <property type="protein sequence ID" value="KAF2028124.1"/>
    <property type="molecule type" value="Genomic_DNA"/>
</dbReference>
<keyword evidence="1" id="KW-0479">Metal-binding</keyword>
<gene>
    <name evidence="4" type="ORF">EK21DRAFT_102077</name>
</gene>
<dbReference type="InterPro" id="IPR013087">
    <property type="entry name" value="Znf_C2H2_type"/>
</dbReference>
<keyword evidence="5" id="KW-1185">Reference proteome</keyword>
<evidence type="ECO:0000313" key="5">
    <source>
        <dbReference type="Proteomes" id="UP000799777"/>
    </source>
</evidence>
<dbReference type="PROSITE" id="PS50157">
    <property type="entry name" value="ZINC_FINGER_C2H2_2"/>
    <property type="match status" value="1"/>
</dbReference>
<protein>
    <recommendedName>
        <fullName evidence="3">C2H2-type domain-containing protein</fullName>
    </recommendedName>
</protein>
<accession>A0A9P4LLL9</accession>
<evidence type="ECO:0000313" key="4">
    <source>
        <dbReference type="EMBL" id="KAF2028124.1"/>
    </source>
</evidence>
<keyword evidence="1" id="KW-0863">Zinc-finger</keyword>
<sequence>MSFDTKLMQAFRSDWGSWIPNDSSHQFVKPKRRYAHLAHGYEHDTNGRGYGQRYDWLTQQYVFLIPSMITSADIGDASHAFEHNEGPSDPIQTSYPYEPPGLNTYTLANGTLLSGAEYSVACPNRCGAVLTGVHADGNLTRHLKTQACAASGRAKVRYPCPIQGCVKEYARSDGLKVHMRKQHGAPPPMPKNGSSMVGDIGGEFEDDDR</sequence>
<evidence type="ECO:0000256" key="1">
    <source>
        <dbReference type="PROSITE-ProRule" id="PRU00042"/>
    </source>
</evidence>
<dbReference type="OrthoDB" id="6365676at2759"/>
<dbReference type="Proteomes" id="UP000799777">
    <property type="component" value="Unassembled WGS sequence"/>
</dbReference>
<dbReference type="Gene3D" id="3.30.160.60">
    <property type="entry name" value="Classic Zinc Finger"/>
    <property type="match status" value="1"/>
</dbReference>
<name>A0A9P4LLL9_9PLEO</name>
<reference evidence="4" key="1">
    <citation type="journal article" date="2020" name="Stud. Mycol.">
        <title>101 Dothideomycetes genomes: a test case for predicting lifestyles and emergence of pathogens.</title>
        <authorList>
            <person name="Haridas S."/>
            <person name="Albert R."/>
            <person name="Binder M."/>
            <person name="Bloem J."/>
            <person name="Labutti K."/>
            <person name="Salamov A."/>
            <person name="Andreopoulos B."/>
            <person name="Baker S."/>
            <person name="Barry K."/>
            <person name="Bills G."/>
            <person name="Bluhm B."/>
            <person name="Cannon C."/>
            <person name="Castanera R."/>
            <person name="Culley D."/>
            <person name="Daum C."/>
            <person name="Ezra D."/>
            <person name="Gonzalez J."/>
            <person name="Henrissat B."/>
            <person name="Kuo A."/>
            <person name="Liang C."/>
            <person name="Lipzen A."/>
            <person name="Lutzoni F."/>
            <person name="Magnuson J."/>
            <person name="Mondo S."/>
            <person name="Nolan M."/>
            <person name="Ohm R."/>
            <person name="Pangilinan J."/>
            <person name="Park H.-J."/>
            <person name="Ramirez L."/>
            <person name="Alfaro M."/>
            <person name="Sun H."/>
            <person name="Tritt A."/>
            <person name="Yoshinaga Y."/>
            <person name="Zwiers L.-H."/>
            <person name="Turgeon B."/>
            <person name="Goodwin S."/>
            <person name="Spatafora J."/>
            <person name="Crous P."/>
            <person name="Grigoriev I."/>
        </authorList>
    </citation>
    <scope>NUCLEOTIDE SEQUENCE</scope>
    <source>
        <strain evidence="4">CBS 110217</strain>
    </source>
</reference>
<dbReference type="PROSITE" id="PS00028">
    <property type="entry name" value="ZINC_FINGER_C2H2_1"/>
    <property type="match status" value="1"/>
</dbReference>
<proteinExistence type="predicted"/>